<dbReference type="eggNOG" id="COG1012">
    <property type="taxonomic scope" value="Bacteria"/>
</dbReference>
<comment type="similarity">
    <text evidence="1">Belongs to the aldehyde dehydrogenase family.</text>
</comment>
<sequence>MTGATSEGIVTVNPATGERLAFHPFTAESAFDPLLARAQSGFRSWRAKSLTARLDLLHHFAAALRENREKLARQATSEMGKPITAARGEIDKCADMIGWYVENSPKLLADKPMKAPSGRAYLTYQPLGTILGVMPWNFPYWQILRAAIPIMASGNGFLVKPAENTFGCGELLHDLAAGIALGDAFLVANLTREQSARAIADDRIAAVTLTGSIQAGRSVATSAGKAVKKSLLELGGCDPFIVLADADLEKAAATAVASRFGNCGQVCIAAKRLIVEESVLDAFTELFLAKARALQPSDPLQEDTSLGPMARIDLRDGLHEQVRKTVAEGASLLLGGEKIDRPGAWYQPTVLGGVRPGMTAFKDELFGPVASLIAARDTDHAIELANDSAYGLSASLWTQDHMLADDLAKRIEAGGVFINRMSASDPHLPIGGVKASGYGRELTELGLHEFVNIKTVWAD</sequence>
<dbReference type="GO" id="GO:0004777">
    <property type="term" value="F:succinate-semialdehyde dehydrogenase (NAD+) activity"/>
    <property type="evidence" value="ECO:0007669"/>
    <property type="project" value="TreeGrafter"/>
</dbReference>
<dbReference type="PROSITE" id="PS00070">
    <property type="entry name" value="ALDEHYDE_DEHYDR_CYS"/>
    <property type="match status" value="1"/>
</dbReference>
<dbReference type="InterPro" id="IPR016161">
    <property type="entry name" value="Ald_DH/histidinol_DH"/>
</dbReference>
<dbReference type="OrthoDB" id="9812625at2"/>
<dbReference type="SUPFAM" id="SSF53720">
    <property type="entry name" value="ALDH-like"/>
    <property type="match status" value="1"/>
</dbReference>
<dbReference type="InterPro" id="IPR015590">
    <property type="entry name" value="Aldehyde_DH_dom"/>
</dbReference>
<dbReference type="PANTHER" id="PTHR43217">
    <property type="entry name" value="SUCCINATE SEMIALDEHYDE DEHYDROGENASE [NAD(P)+] SAD"/>
    <property type="match status" value="1"/>
</dbReference>
<keyword evidence="2" id="KW-0521">NADP</keyword>
<dbReference type="InterPro" id="IPR047110">
    <property type="entry name" value="GABD/Sad-like"/>
</dbReference>
<evidence type="ECO:0000313" key="5">
    <source>
        <dbReference type="Proteomes" id="UP000179145"/>
    </source>
</evidence>
<protein>
    <submittedName>
        <fullName evidence="4">Succinate dehydrogenase</fullName>
    </submittedName>
</protein>
<organism evidence="4 5">
    <name type="scientific">Kozakia baliensis</name>
    <dbReference type="NCBI Taxonomy" id="153496"/>
    <lineage>
        <taxon>Bacteria</taxon>
        <taxon>Pseudomonadati</taxon>
        <taxon>Pseudomonadota</taxon>
        <taxon>Alphaproteobacteria</taxon>
        <taxon>Acetobacterales</taxon>
        <taxon>Acetobacteraceae</taxon>
        <taxon>Kozakia</taxon>
    </lineage>
</organism>
<dbReference type="Gene3D" id="3.40.605.10">
    <property type="entry name" value="Aldehyde Dehydrogenase, Chain A, domain 1"/>
    <property type="match status" value="1"/>
</dbReference>
<dbReference type="GO" id="GO:0004030">
    <property type="term" value="F:aldehyde dehydrogenase [NAD(P)+] activity"/>
    <property type="evidence" value="ECO:0007669"/>
    <property type="project" value="InterPro"/>
</dbReference>
<dbReference type="Gene3D" id="3.40.309.10">
    <property type="entry name" value="Aldehyde Dehydrogenase, Chain A, domain 2"/>
    <property type="match status" value="1"/>
</dbReference>
<evidence type="ECO:0000256" key="1">
    <source>
        <dbReference type="ARBA" id="ARBA00009986"/>
    </source>
</evidence>
<dbReference type="FunFam" id="3.40.309.10:FF:000010">
    <property type="entry name" value="Gamma-aminobutyraldehyde dehydrogenase"/>
    <property type="match status" value="1"/>
</dbReference>
<dbReference type="RefSeq" id="WP_070402037.1">
    <property type="nucleotide sequence ID" value="NZ_BJVW01000002.1"/>
</dbReference>
<gene>
    <name evidence="4" type="ORF">A0U89_02865</name>
</gene>
<evidence type="ECO:0000256" key="2">
    <source>
        <dbReference type="ARBA" id="ARBA00022857"/>
    </source>
</evidence>
<evidence type="ECO:0000256" key="3">
    <source>
        <dbReference type="ARBA" id="ARBA00023002"/>
    </source>
</evidence>
<keyword evidence="5" id="KW-1185">Reference proteome</keyword>
<dbReference type="Pfam" id="PF00171">
    <property type="entry name" value="Aldedh"/>
    <property type="match status" value="1"/>
</dbReference>
<reference evidence="4 5" key="1">
    <citation type="journal article" date="2016" name="Microb. Cell Fact.">
        <title>Dissection of exopolysaccharide biosynthesis in Kozakia baliensis.</title>
        <authorList>
            <person name="Brandt J.U."/>
            <person name="Jakob F."/>
            <person name="Behr J."/>
            <person name="Geissler A.J."/>
            <person name="Vogel R.F."/>
        </authorList>
    </citation>
    <scope>NUCLEOTIDE SEQUENCE [LARGE SCALE GENOMIC DNA]</scope>
    <source>
        <strain evidence="4 5">DSM 14400</strain>
    </source>
</reference>
<dbReference type="STRING" id="153496.A0U89_02865"/>
<name>A0A1D8URG3_9PROT</name>
<dbReference type="InterPro" id="IPR016162">
    <property type="entry name" value="Ald_DH_N"/>
</dbReference>
<dbReference type="KEGG" id="kba:A0U89_02865"/>
<accession>A0A1D8URG3</accession>
<keyword evidence="3" id="KW-0560">Oxidoreductase</keyword>
<dbReference type="PANTHER" id="PTHR43217:SF1">
    <property type="entry name" value="SUCCINATE SEMIALDEHYDE DEHYDROGENASE [NAD(P)+] SAD"/>
    <property type="match status" value="1"/>
</dbReference>
<proteinExistence type="inferred from homology"/>
<dbReference type="InterPro" id="IPR044148">
    <property type="entry name" value="ALDH_GabD1-like"/>
</dbReference>
<evidence type="ECO:0000313" key="4">
    <source>
        <dbReference type="EMBL" id="AOX16233.1"/>
    </source>
</evidence>
<dbReference type="Proteomes" id="UP000179145">
    <property type="component" value="Chromosome"/>
</dbReference>
<dbReference type="AlphaFoldDB" id="A0A1D8URG3"/>
<dbReference type="InterPro" id="IPR016160">
    <property type="entry name" value="Ald_DH_CS_CYS"/>
</dbReference>
<dbReference type="CDD" id="cd07100">
    <property type="entry name" value="ALDH_SSADH1_GabD1"/>
    <property type="match status" value="1"/>
</dbReference>
<dbReference type="EMBL" id="CP014674">
    <property type="protein sequence ID" value="AOX16233.1"/>
    <property type="molecule type" value="Genomic_DNA"/>
</dbReference>
<dbReference type="InterPro" id="IPR016163">
    <property type="entry name" value="Ald_DH_C"/>
</dbReference>